<evidence type="ECO:0000313" key="1">
    <source>
        <dbReference type="EMBL" id="KAK1282398.1"/>
    </source>
</evidence>
<dbReference type="InterPro" id="IPR043128">
    <property type="entry name" value="Rev_trsase/Diguanyl_cyclase"/>
</dbReference>
<evidence type="ECO:0008006" key="3">
    <source>
        <dbReference type="Google" id="ProtNLM"/>
    </source>
</evidence>
<dbReference type="InterPro" id="IPR043502">
    <property type="entry name" value="DNA/RNA_pol_sf"/>
</dbReference>
<dbReference type="EMBL" id="JAUJYO010000022">
    <property type="protein sequence ID" value="KAK1282398.1"/>
    <property type="molecule type" value="Genomic_DNA"/>
</dbReference>
<protein>
    <recommendedName>
        <fullName evidence="3">Reverse transcriptase/retrotransposon-derived protein RNase H-like domain-containing protein</fullName>
    </recommendedName>
</protein>
<reference evidence="1" key="1">
    <citation type="journal article" date="2023" name="Nat. Commun.">
        <title>Diploid and tetraploid genomes of Acorus and the evolution of monocots.</title>
        <authorList>
            <person name="Ma L."/>
            <person name="Liu K.W."/>
            <person name="Li Z."/>
            <person name="Hsiao Y.Y."/>
            <person name="Qi Y."/>
            <person name="Fu T."/>
            <person name="Tang G.D."/>
            <person name="Zhang D."/>
            <person name="Sun W.H."/>
            <person name="Liu D.K."/>
            <person name="Li Y."/>
            <person name="Chen G.Z."/>
            <person name="Liu X.D."/>
            <person name="Liao X.Y."/>
            <person name="Jiang Y.T."/>
            <person name="Yu X."/>
            <person name="Hao Y."/>
            <person name="Huang J."/>
            <person name="Zhao X.W."/>
            <person name="Ke S."/>
            <person name="Chen Y.Y."/>
            <person name="Wu W.L."/>
            <person name="Hsu J.L."/>
            <person name="Lin Y.F."/>
            <person name="Huang M.D."/>
            <person name="Li C.Y."/>
            <person name="Huang L."/>
            <person name="Wang Z.W."/>
            <person name="Zhao X."/>
            <person name="Zhong W.Y."/>
            <person name="Peng D.H."/>
            <person name="Ahmad S."/>
            <person name="Lan S."/>
            <person name="Zhang J.S."/>
            <person name="Tsai W.C."/>
            <person name="Van de Peer Y."/>
            <person name="Liu Z.J."/>
        </authorList>
    </citation>
    <scope>NUCLEOTIDE SEQUENCE</scope>
    <source>
        <strain evidence="1">CP</strain>
    </source>
</reference>
<dbReference type="Gene3D" id="3.30.70.270">
    <property type="match status" value="2"/>
</dbReference>
<dbReference type="AlphaFoldDB" id="A0AAV9C2F4"/>
<dbReference type="Proteomes" id="UP001180020">
    <property type="component" value="Unassembled WGS sequence"/>
</dbReference>
<accession>A0AAV9C2F4</accession>
<comment type="caution">
    <text evidence="1">The sequence shown here is derived from an EMBL/GenBank/DDBJ whole genome shotgun (WGS) entry which is preliminary data.</text>
</comment>
<reference evidence="1" key="2">
    <citation type="submission" date="2023-06" db="EMBL/GenBank/DDBJ databases">
        <authorList>
            <person name="Ma L."/>
            <person name="Liu K.-W."/>
            <person name="Li Z."/>
            <person name="Hsiao Y.-Y."/>
            <person name="Qi Y."/>
            <person name="Fu T."/>
            <person name="Tang G."/>
            <person name="Zhang D."/>
            <person name="Sun W.-H."/>
            <person name="Liu D.-K."/>
            <person name="Li Y."/>
            <person name="Chen G.-Z."/>
            <person name="Liu X.-D."/>
            <person name="Liao X.-Y."/>
            <person name="Jiang Y.-T."/>
            <person name="Yu X."/>
            <person name="Hao Y."/>
            <person name="Huang J."/>
            <person name="Zhao X.-W."/>
            <person name="Ke S."/>
            <person name="Chen Y.-Y."/>
            <person name="Wu W.-L."/>
            <person name="Hsu J.-L."/>
            <person name="Lin Y.-F."/>
            <person name="Huang M.-D."/>
            <person name="Li C.-Y."/>
            <person name="Huang L."/>
            <person name="Wang Z.-W."/>
            <person name="Zhao X."/>
            <person name="Zhong W.-Y."/>
            <person name="Peng D.-H."/>
            <person name="Ahmad S."/>
            <person name="Lan S."/>
            <person name="Zhang J.-S."/>
            <person name="Tsai W.-C."/>
            <person name="Van De Peer Y."/>
            <person name="Liu Z.-J."/>
        </authorList>
    </citation>
    <scope>NUCLEOTIDE SEQUENCE</scope>
    <source>
        <strain evidence="1">CP</strain>
        <tissue evidence="1">Leaves</tissue>
    </source>
</reference>
<sequence>MVVKSHVHNDHLAEAFNTCRSHRMKLNLAKCSFGVSSEHFLGHLIHRQGIEANPTKIQELRDSTTRAIKARKGMIWGEAQQAAFHKLKEHLAQPPILSVSVEGEQLYPYLMVYITTLSATLFPEE</sequence>
<gene>
    <name evidence="1" type="ORF">QJS10_CPB22g00247</name>
</gene>
<name>A0AAV9C2F4_ACOCL</name>
<organism evidence="1 2">
    <name type="scientific">Acorus calamus</name>
    <name type="common">Sweet flag</name>
    <dbReference type="NCBI Taxonomy" id="4465"/>
    <lineage>
        <taxon>Eukaryota</taxon>
        <taxon>Viridiplantae</taxon>
        <taxon>Streptophyta</taxon>
        <taxon>Embryophyta</taxon>
        <taxon>Tracheophyta</taxon>
        <taxon>Spermatophyta</taxon>
        <taxon>Magnoliopsida</taxon>
        <taxon>Liliopsida</taxon>
        <taxon>Acoraceae</taxon>
        <taxon>Acorus</taxon>
    </lineage>
</organism>
<evidence type="ECO:0000313" key="2">
    <source>
        <dbReference type="Proteomes" id="UP001180020"/>
    </source>
</evidence>
<dbReference type="SUPFAM" id="SSF56672">
    <property type="entry name" value="DNA/RNA polymerases"/>
    <property type="match status" value="1"/>
</dbReference>
<proteinExistence type="predicted"/>
<keyword evidence="2" id="KW-1185">Reference proteome</keyword>